<evidence type="ECO:0000256" key="3">
    <source>
        <dbReference type="ARBA" id="ARBA00022692"/>
    </source>
</evidence>
<dbReference type="InterPro" id="IPR002994">
    <property type="entry name" value="Surf1/Shy1"/>
</dbReference>
<name>K2JDM1_9GAMM</name>
<comment type="caution">
    <text evidence="6">Lacks conserved residue(s) required for the propagation of feature annotation.</text>
</comment>
<dbReference type="Proteomes" id="UP000014115">
    <property type="component" value="Unassembled WGS sequence"/>
</dbReference>
<dbReference type="PANTHER" id="PTHR23427">
    <property type="entry name" value="SURFEIT LOCUS PROTEIN"/>
    <property type="match status" value="1"/>
</dbReference>
<dbReference type="GO" id="GO:0005886">
    <property type="term" value="C:plasma membrane"/>
    <property type="evidence" value="ECO:0007669"/>
    <property type="project" value="UniProtKB-SubCell"/>
</dbReference>
<keyword evidence="4 6" id="KW-1133">Transmembrane helix</keyword>
<dbReference type="InterPro" id="IPR045214">
    <property type="entry name" value="Surf1/Surf4"/>
</dbReference>
<keyword evidence="3 6" id="KW-0812">Transmembrane</keyword>
<dbReference type="PATRIC" id="fig|740709.3.peg.2118"/>
<dbReference type="EMBL" id="AMRG01000013">
    <property type="protein sequence ID" value="EKE81496.1"/>
    <property type="molecule type" value="Genomic_DNA"/>
</dbReference>
<reference evidence="7 8" key="1">
    <citation type="journal article" date="2012" name="J. Bacteriol.">
        <title>Genome Sequence of Idiomarina xiamenensis Type Strain 10-D-4.</title>
        <authorList>
            <person name="Lai Q."/>
            <person name="Wang L."/>
            <person name="Wang W."/>
            <person name="Shao Z."/>
        </authorList>
    </citation>
    <scope>NUCLEOTIDE SEQUENCE [LARGE SCALE GENOMIC DNA]</scope>
    <source>
        <strain evidence="7 8">10-D-4</strain>
    </source>
</reference>
<comment type="subcellular location">
    <subcellularLocation>
        <location evidence="6">Cell membrane</location>
        <topology evidence="6">Multi-pass membrane protein</topology>
    </subcellularLocation>
    <subcellularLocation>
        <location evidence="1">Membrane</location>
    </subcellularLocation>
</comment>
<keyword evidence="5 6" id="KW-0472">Membrane</keyword>
<evidence type="ECO:0000313" key="8">
    <source>
        <dbReference type="Proteomes" id="UP000014115"/>
    </source>
</evidence>
<dbReference type="OrthoDB" id="9789940at2"/>
<dbReference type="AlphaFoldDB" id="K2JDM1"/>
<gene>
    <name evidence="7" type="ORF">A10D4_10476</name>
</gene>
<dbReference type="eggNOG" id="COG3346">
    <property type="taxonomic scope" value="Bacteria"/>
</dbReference>
<protein>
    <recommendedName>
        <fullName evidence="6">SURF1-like protein</fullName>
    </recommendedName>
</protein>
<comment type="similarity">
    <text evidence="2 6">Belongs to the SURF1 family.</text>
</comment>
<feature type="transmembrane region" description="Helical" evidence="6">
    <location>
        <begin position="211"/>
        <end position="229"/>
    </location>
</feature>
<evidence type="ECO:0000313" key="7">
    <source>
        <dbReference type="EMBL" id="EKE81496.1"/>
    </source>
</evidence>
<dbReference type="PANTHER" id="PTHR23427:SF2">
    <property type="entry name" value="SURFEIT LOCUS PROTEIN 1"/>
    <property type="match status" value="1"/>
</dbReference>
<evidence type="ECO:0000256" key="5">
    <source>
        <dbReference type="ARBA" id="ARBA00023136"/>
    </source>
</evidence>
<dbReference type="STRING" id="740709.A10D4_10476"/>
<dbReference type="Pfam" id="PF02104">
    <property type="entry name" value="SURF1"/>
    <property type="match status" value="1"/>
</dbReference>
<dbReference type="RefSeq" id="WP_008489419.1">
    <property type="nucleotide sequence ID" value="NZ_AMRG01000013.1"/>
</dbReference>
<keyword evidence="8" id="KW-1185">Reference proteome</keyword>
<dbReference type="PROSITE" id="PS50895">
    <property type="entry name" value="SURF1"/>
    <property type="match status" value="1"/>
</dbReference>
<organism evidence="7 8">
    <name type="scientific">Idiomarina xiamenensis 10-D-4</name>
    <dbReference type="NCBI Taxonomy" id="740709"/>
    <lineage>
        <taxon>Bacteria</taxon>
        <taxon>Pseudomonadati</taxon>
        <taxon>Pseudomonadota</taxon>
        <taxon>Gammaproteobacteria</taxon>
        <taxon>Alteromonadales</taxon>
        <taxon>Idiomarinaceae</taxon>
        <taxon>Idiomarina</taxon>
    </lineage>
</organism>
<keyword evidence="6" id="KW-1003">Cell membrane</keyword>
<sequence>MTLWRPPLWPSVITLLAVALLVKLGFWQLHRAEQKQHLFDDFAAADMSQAQPLAEVLAEQPLRRYQTVSVNGKFAPDRYWLLDNQTYQGRVGYQVIALLQSEQSTSLVPVNIGWIAAPSHRHQLPSVSLPQGQVRVRGYTYQPSDNWLQQQTLVDGTQWPIRIQQLDLNTLSKQLDLPLISAVVLLDENTDWGLPRHWQPQVMPPEKHQAYALQWFSLALACAVVYGALMRRHYRQQKQQEASS</sequence>
<dbReference type="CDD" id="cd06662">
    <property type="entry name" value="SURF1"/>
    <property type="match status" value="1"/>
</dbReference>
<evidence type="ECO:0000256" key="4">
    <source>
        <dbReference type="ARBA" id="ARBA00022989"/>
    </source>
</evidence>
<accession>K2JDM1</accession>
<evidence type="ECO:0000256" key="6">
    <source>
        <dbReference type="RuleBase" id="RU363076"/>
    </source>
</evidence>
<evidence type="ECO:0000256" key="1">
    <source>
        <dbReference type="ARBA" id="ARBA00004370"/>
    </source>
</evidence>
<proteinExistence type="inferred from homology"/>
<comment type="caution">
    <text evidence="7">The sequence shown here is derived from an EMBL/GenBank/DDBJ whole genome shotgun (WGS) entry which is preliminary data.</text>
</comment>
<evidence type="ECO:0000256" key="2">
    <source>
        <dbReference type="ARBA" id="ARBA00007165"/>
    </source>
</evidence>